<dbReference type="InterPro" id="IPR036249">
    <property type="entry name" value="Thioredoxin-like_sf"/>
</dbReference>
<evidence type="ECO:0000256" key="2">
    <source>
        <dbReference type="ARBA" id="ARBA00023157"/>
    </source>
</evidence>
<feature type="domain" description="Thioredoxin" evidence="3">
    <location>
        <begin position="23"/>
        <end position="146"/>
    </location>
</feature>
<dbReference type="CDD" id="cd02947">
    <property type="entry name" value="TRX_family"/>
    <property type="match status" value="1"/>
</dbReference>
<organism evidence="4 5">
    <name type="scientific">Obba rivulosa</name>
    <dbReference type="NCBI Taxonomy" id="1052685"/>
    <lineage>
        <taxon>Eukaryota</taxon>
        <taxon>Fungi</taxon>
        <taxon>Dikarya</taxon>
        <taxon>Basidiomycota</taxon>
        <taxon>Agaricomycotina</taxon>
        <taxon>Agaricomycetes</taxon>
        <taxon>Polyporales</taxon>
        <taxon>Gelatoporiaceae</taxon>
        <taxon>Obba</taxon>
    </lineage>
</organism>
<dbReference type="OrthoDB" id="2121326at2759"/>
<dbReference type="InterPro" id="IPR013766">
    <property type="entry name" value="Thioredoxin_domain"/>
</dbReference>
<evidence type="ECO:0000256" key="1">
    <source>
        <dbReference type="ARBA" id="ARBA00020570"/>
    </source>
</evidence>
<dbReference type="Gene3D" id="3.40.30.10">
    <property type="entry name" value="Glutaredoxin"/>
    <property type="match status" value="1"/>
</dbReference>
<dbReference type="FunFam" id="3.40.30.10:FF:000245">
    <property type="entry name" value="Thioredoxin"/>
    <property type="match status" value="1"/>
</dbReference>
<dbReference type="PRINTS" id="PR00421">
    <property type="entry name" value="THIOREDOXIN"/>
</dbReference>
<dbReference type="AlphaFoldDB" id="A0A8E2DNF6"/>
<keyword evidence="5" id="KW-1185">Reference proteome</keyword>
<name>A0A8E2DNF6_9APHY</name>
<evidence type="ECO:0000313" key="5">
    <source>
        <dbReference type="Proteomes" id="UP000250043"/>
    </source>
</evidence>
<protein>
    <recommendedName>
        <fullName evidence="1">Thioredoxin</fullName>
    </recommendedName>
</protein>
<keyword evidence="2" id="KW-1015">Disulfide bond</keyword>
<dbReference type="NCBIfam" id="TIGR01068">
    <property type="entry name" value="thioredoxin"/>
    <property type="match status" value="1"/>
</dbReference>
<dbReference type="SUPFAM" id="SSF52833">
    <property type="entry name" value="Thioredoxin-like"/>
    <property type="match status" value="1"/>
</dbReference>
<accession>A0A8E2DNF6</accession>
<evidence type="ECO:0000259" key="3">
    <source>
        <dbReference type="PROSITE" id="PS51352"/>
    </source>
</evidence>
<dbReference type="EMBL" id="KV722420">
    <property type="protein sequence ID" value="OCH89728.1"/>
    <property type="molecule type" value="Genomic_DNA"/>
</dbReference>
<dbReference type="Proteomes" id="UP000250043">
    <property type="component" value="Unassembled WGS sequence"/>
</dbReference>
<dbReference type="PROSITE" id="PS51352">
    <property type="entry name" value="THIOREDOXIN_2"/>
    <property type="match status" value="1"/>
</dbReference>
<gene>
    <name evidence="4" type="ORF">OBBRIDRAFT_778037</name>
</gene>
<dbReference type="GO" id="GO:0015035">
    <property type="term" value="F:protein-disulfide reductase activity"/>
    <property type="evidence" value="ECO:0007669"/>
    <property type="project" value="InterPro"/>
</dbReference>
<evidence type="ECO:0000313" key="4">
    <source>
        <dbReference type="EMBL" id="OCH89728.1"/>
    </source>
</evidence>
<dbReference type="InterPro" id="IPR005746">
    <property type="entry name" value="Thioredoxin"/>
</dbReference>
<sequence>MYISHVPRALSAVNRVFGTRTLLSQQPHHRTFSSSRPHYTAEMVKPVQSIDEFKQIISGNKVAVFDFWATWCGPCRVISPIFEKLASQTDGVDFYKVDVDEQPEISQEVGVRAMPTFIAFKNGAKIGEVVGANPAKLQELIQKSAAV</sequence>
<reference evidence="4 5" key="1">
    <citation type="submission" date="2016-07" db="EMBL/GenBank/DDBJ databases">
        <title>Draft genome of the white-rot fungus Obba rivulosa 3A-2.</title>
        <authorList>
            <consortium name="DOE Joint Genome Institute"/>
            <person name="Miettinen O."/>
            <person name="Riley R."/>
            <person name="Acob R."/>
            <person name="Barry K."/>
            <person name="Cullen D."/>
            <person name="De Vries R."/>
            <person name="Hainaut M."/>
            <person name="Hatakka A."/>
            <person name="Henrissat B."/>
            <person name="Hilden K."/>
            <person name="Kuo R."/>
            <person name="Labutti K."/>
            <person name="Lipzen A."/>
            <person name="Makela M.R."/>
            <person name="Sandor L."/>
            <person name="Spatafora J.W."/>
            <person name="Grigoriev I.V."/>
            <person name="Hibbett D.S."/>
        </authorList>
    </citation>
    <scope>NUCLEOTIDE SEQUENCE [LARGE SCALE GENOMIC DNA]</scope>
    <source>
        <strain evidence="4 5">3A-2</strain>
    </source>
</reference>
<dbReference type="PANTHER" id="PTHR46115">
    <property type="entry name" value="THIOREDOXIN-LIKE PROTEIN 1"/>
    <property type="match status" value="1"/>
</dbReference>
<dbReference type="Pfam" id="PF00085">
    <property type="entry name" value="Thioredoxin"/>
    <property type="match status" value="1"/>
</dbReference>
<proteinExistence type="predicted"/>
<dbReference type="PROSITE" id="PS51354">
    <property type="entry name" value="GLUTAREDOXIN_2"/>
    <property type="match status" value="1"/>
</dbReference>